<dbReference type="NCBIfam" id="NF008033">
    <property type="entry name" value="PRK10765.1"/>
    <property type="match status" value="1"/>
</dbReference>
<dbReference type="InterPro" id="IPR000415">
    <property type="entry name" value="Nitroreductase-like"/>
</dbReference>
<dbReference type="Proteomes" id="UP000254879">
    <property type="component" value="Unassembled WGS sequence"/>
</dbReference>
<dbReference type="PANTHER" id="PTHR43425">
    <property type="entry name" value="OXYGEN-INSENSITIVE NADPH NITROREDUCTASE"/>
    <property type="match status" value="1"/>
</dbReference>
<dbReference type="EMBL" id="UGPG01000001">
    <property type="protein sequence ID" value="STY44685.1"/>
    <property type="molecule type" value="Genomic_DNA"/>
</dbReference>
<dbReference type="EC" id="1.5.1.38" evidence="7"/>
<keyword evidence="2 5" id="KW-0285">Flavoprotein</keyword>
<keyword evidence="5" id="KW-0521">NADP</keyword>
<dbReference type="GO" id="GO:0052873">
    <property type="term" value="F:FMN reductase (NADPH) activity"/>
    <property type="evidence" value="ECO:0007669"/>
    <property type="project" value="UniProtKB-EC"/>
</dbReference>
<evidence type="ECO:0000256" key="1">
    <source>
        <dbReference type="ARBA" id="ARBA00008366"/>
    </source>
</evidence>
<dbReference type="CDD" id="cd02146">
    <property type="entry name" value="NfsA-like"/>
    <property type="match status" value="1"/>
</dbReference>
<evidence type="ECO:0000256" key="4">
    <source>
        <dbReference type="ARBA" id="ARBA00023002"/>
    </source>
</evidence>
<dbReference type="PIRSF" id="PIRSF005426">
    <property type="entry name" value="Frp"/>
    <property type="match status" value="1"/>
</dbReference>
<dbReference type="Pfam" id="PF00881">
    <property type="entry name" value="Nitroreductase"/>
    <property type="match status" value="1"/>
</dbReference>
<dbReference type="InterPro" id="IPR016446">
    <property type="entry name" value="Flavin_OxRdtase_Frp"/>
</dbReference>
<evidence type="ECO:0000256" key="2">
    <source>
        <dbReference type="ARBA" id="ARBA00022630"/>
    </source>
</evidence>
<dbReference type="SUPFAM" id="SSF55469">
    <property type="entry name" value="FMN-dependent nitroreductase-like"/>
    <property type="match status" value="1"/>
</dbReference>
<accession>A0A378MLT6</accession>
<organism evidence="7 8">
    <name type="scientific">Listeria grayi</name>
    <name type="common">Listeria murrayi</name>
    <dbReference type="NCBI Taxonomy" id="1641"/>
    <lineage>
        <taxon>Bacteria</taxon>
        <taxon>Bacillati</taxon>
        <taxon>Bacillota</taxon>
        <taxon>Bacilli</taxon>
        <taxon>Bacillales</taxon>
        <taxon>Listeriaceae</taxon>
        <taxon>Listeria</taxon>
    </lineage>
</organism>
<evidence type="ECO:0000256" key="3">
    <source>
        <dbReference type="ARBA" id="ARBA00022643"/>
    </source>
</evidence>
<reference evidence="7 8" key="1">
    <citation type="submission" date="2018-06" db="EMBL/GenBank/DDBJ databases">
        <authorList>
            <consortium name="Pathogen Informatics"/>
            <person name="Doyle S."/>
        </authorList>
    </citation>
    <scope>NUCLEOTIDE SEQUENCE [LARGE SCALE GENOMIC DNA]</scope>
    <source>
        <strain evidence="8">NCTC 10815</strain>
    </source>
</reference>
<feature type="domain" description="Nitroreductase" evidence="6">
    <location>
        <begin position="10"/>
        <end position="164"/>
    </location>
</feature>
<evidence type="ECO:0000313" key="7">
    <source>
        <dbReference type="EMBL" id="STY44685.1"/>
    </source>
</evidence>
<dbReference type="PANTHER" id="PTHR43425:SF3">
    <property type="entry name" value="NADPH-DEPENDENT OXIDOREDUCTASE"/>
    <property type="match status" value="1"/>
</dbReference>
<dbReference type="Gene3D" id="3.40.109.10">
    <property type="entry name" value="NADH Oxidase"/>
    <property type="match status" value="1"/>
</dbReference>
<gene>
    <name evidence="7" type="primary">nfrA1</name>
    <name evidence="7" type="ORF">NCTC10815_02038</name>
</gene>
<keyword evidence="3 5" id="KW-0288">FMN</keyword>
<keyword evidence="4 5" id="KW-0560">Oxidoreductase</keyword>
<comment type="similarity">
    <text evidence="1 5">Belongs to the flavin oxidoreductase frp family.</text>
</comment>
<proteinExistence type="inferred from homology"/>
<sequence>MNPVIQQLQNHYSIRDFQEKPLSTEQIQELVKSAQAASTSSFIQAYSIIGINDIEKRKKLSAIAGNQPYVVKTGQFFVFVADLARHERIAQKLGSSSEALSSTEKMLVAIVDASLAAQNMAVAAESMGLGVCFIGGIRNAIEETADILELPPYTIPLFGLTVGYPVQSSKPKPRLPEAAIYHEDSYQFKDDSIAAYDEAIQNYYQKRTNGDRVEAWSEQISRFLERPSRLDLKQFIEKQQFMKNKVWLI</sequence>
<evidence type="ECO:0000259" key="6">
    <source>
        <dbReference type="Pfam" id="PF00881"/>
    </source>
</evidence>
<evidence type="ECO:0000256" key="5">
    <source>
        <dbReference type="PIRNR" id="PIRNR005426"/>
    </source>
</evidence>
<dbReference type="InterPro" id="IPR029479">
    <property type="entry name" value="Nitroreductase"/>
</dbReference>
<name>A0A378MLT6_LISGR</name>
<dbReference type="AlphaFoldDB" id="A0A378MLT6"/>
<protein>
    <submittedName>
        <fullName evidence="7">FMN reductase (NADPH)</fullName>
        <ecNumber evidence="7">1.5.1.38</ecNumber>
    </submittedName>
</protein>
<dbReference type="RefSeq" id="WP_115346042.1">
    <property type="nucleotide sequence ID" value="NZ_UGPG01000001.1"/>
</dbReference>
<evidence type="ECO:0000313" key="8">
    <source>
        <dbReference type="Proteomes" id="UP000254879"/>
    </source>
</evidence>